<dbReference type="STRING" id="56193.YP76_08435"/>
<proteinExistence type="predicted"/>
<dbReference type="PANTHER" id="PTHR30007:SF1">
    <property type="entry name" value="BLR1914 PROTEIN"/>
    <property type="match status" value="1"/>
</dbReference>
<dbReference type="GO" id="GO:0006313">
    <property type="term" value="P:DNA transposition"/>
    <property type="evidence" value="ECO:0007669"/>
    <property type="project" value="InterPro"/>
</dbReference>
<sequence length="128" mass="14675">MTTKIMALVDALGNLVRFVLMPGQRNDIMGVRPLIEGLTFDALLADKAFDADWLRTELAEREAQAVIPPRKHRKACIDYDAQMYKWRHLVENYFAKIKEFRGIATRYDKTDGSFKANLNLIATLIACR</sequence>
<accession>A0A0M3ARR6</accession>
<dbReference type="EMBL" id="LBIC01000005">
    <property type="protein sequence ID" value="KKW91831.1"/>
    <property type="molecule type" value="Genomic_DNA"/>
</dbReference>
<evidence type="ECO:0000313" key="3">
    <source>
        <dbReference type="EMBL" id="KKW92907.1"/>
    </source>
</evidence>
<dbReference type="AlphaFoldDB" id="A0A0M3ARR6"/>
<dbReference type="PANTHER" id="PTHR30007">
    <property type="entry name" value="PHP DOMAIN PROTEIN"/>
    <property type="match status" value="1"/>
</dbReference>
<feature type="domain" description="Transposase IS4-like" evidence="1">
    <location>
        <begin position="2"/>
        <end position="122"/>
    </location>
</feature>
<dbReference type="InterPro" id="IPR002559">
    <property type="entry name" value="Transposase_11"/>
</dbReference>
<reference evidence="3 4" key="1">
    <citation type="submission" date="2015-04" db="EMBL/GenBank/DDBJ databases">
        <title>Genome sequence of aromatic hydrocarbons-degrading Sphingobium chungbukense DJ77.</title>
        <authorList>
            <person name="Kim Y.-C."/>
            <person name="Chae J.-C."/>
        </authorList>
    </citation>
    <scope>NUCLEOTIDE SEQUENCE [LARGE SCALE GENOMIC DNA]</scope>
    <source>
        <strain evidence="3 4">DJ77</strain>
    </source>
</reference>
<comment type="caution">
    <text evidence="3">The sequence shown here is derived from an EMBL/GenBank/DDBJ whole genome shotgun (WGS) entry which is preliminary data.</text>
</comment>
<protein>
    <submittedName>
        <fullName evidence="3">Transposase</fullName>
    </submittedName>
</protein>
<dbReference type="GO" id="GO:0004803">
    <property type="term" value="F:transposase activity"/>
    <property type="evidence" value="ECO:0007669"/>
    <property type="project" value="InterPro"/>
</dbReference>
<dbReference type="EMBL" id="LBIC01000003">
    <property type="protein sequence ID" value="KKW92907.1"/>
    <property type="molecule type" value="Genomic_DNA"/>
</dbReference>
<dbReference type="GO" id="GO:0003677">
    <property type="term" value="F:DNA binding"/>
    <property type="evidence" value="ECO:0007669"/>
    <property type="project" value="InterPro"/>
</dbReference>
<keyword evidence="4" id="KW-1185">Reference proteome</keyword>
<dbReference type="PATRIC" id="fig|56193.3.peg.1745"/>
<name>A0A0M3ARR6_9SPHN</name>
<gene>
    <name evidence="3" type="ORF">YP76_08435</name>
    <name evidence="2" type="ORF">YP76_12000</name>
</gene>
<evidence type="ECO:0000313" key="4">
    <source>
        <dbReference type="Proteomes" id="UP000033874"/>
    </source>
</evidence>
<dbReference type="NCBIfam" id="NF033580">
    <property type="entry name" value="transpos_IS5_3"/>
    <property type="match status" value="1"/>
</dbReference>
<dbReference type="Proteomes" id="UP000033874">
    <property type="component" value="Unassembled WGS sequence"/>
</dbReference>
<evidence type="ECO:0000313" key="2">
    <source>
        <dbReference type="EMBL" id="KKW91831.1"/>
    </source>
</evidence>
<evidence type="ECO:0000259" key="1">
    <source>
        <dbReference type="Pfam" id="PF01609"/>
    </source>
</evidence>
<organism evidence="3 4">
    <name type="scientific">Sphingobium chungbukense</name>
    <dbReference type="NCBI Taxonomy" id="56193"/>
    <lineage>
        <taxon>Bacteria</taxon>
        <taxon>Pseudomonadati</taxon>
        <taxon>Pseudomonadota</taxon>
        <taxon>Alphaproteobacteria</taxon>
        <taxon>Sphingomonadales</taxon>
        <taxon>Sphingomonadaceae</taxon>
        <taxon>Sphingobium</taxon>
    </lineage>
</organism>
<dbReference type="Pfam" id="PF01609">
    <property type="entry name" value="DDE_Tnp_1"/>
    <property type="match status" value="1"/>
</dbReference>